<keyword evidence="1" id="KW-0677">Repeat</keyword>
<dbReference type="GO" id="GO:0120170">
    <property type="term" value="F:intraciliary transport particle B binding"/>
    <property type="evidence" value="ECO:0007669"/>
    <property type="project" value="TreeGrafter"/>
</dbReference>
<evidence type="ECO:0000256" key="3">
    <source>
        <dbReference type="RuleBase" id="RU367070"/>
    </source>
</evidence>
<dbReference type="GO" id="GO:0030992">
    <property type="term" value="C:intraciliary transport particle B"/>
    <property type="evidence" value="ECO:0007669"/>
    <property type="project" value="TreeGrafter"/>
</dbReference>
<keyword evidence="3" id="KW-0969">Cilium</keyword>
<dbReference type="GO" id="GO:0042073">
    <property type="term" value="P:intraciliary transport"/>
    <property type="evidence" value="ECO:0007669"/>
    <property type="project" value="UniProtKB-UniRule"/>
</dbReference>
<evidence type="ECO:0000313" key="4">
    <source>
        <dbReference type="EMBL" id="JAS34657.1"/>
    </source>
</evidence>
<evidence type="ECO:0000256" key="1">
    <source>
        <dbReference type="ARBA" id="ARBA00022737"/>
    </source>
</evidence>
<comment type="subcellular location">
    <subcellularLocation>
        <location evidence="3">Cell projection</location>
        <location evidence="3">Cilium</location>
    </subcellularLocation>
</comment>
<dbReference type="SUPFAM" id="SSF48452">
    <property type="entry name" value="TPR-like"/>
    <property type="match status" value="1"/>
</dbReference>
<dbReference type="InterPro" id="IPR011990">
    <property type="entry name" value="TPR-like_helical_dom_sf"/>
</dbReference>
<reference evidence="4" key="1">
    <citation type="submission" date="2015-12" db="EMBL/GenBank/DDBJ databases">
        <title>De novo transcriptome assembly of four potential Pierce s Disease insect vectors from Arizona vineyards.</title>
        <authorList>
            <person name="Tassone E.E."/>
        </authorList>
    </citation>
    <scope>NUCLEOTIDE SEQUENCE</scope>
</reference>
<sequence>MLLFNYQIKDGEYTKEVYSMIKDQQYNEAIQLLTSVNEGNPTSRACLSLLGYCYYYTQDFVNAANCYEQLTVLLPDEEDYLLNYSQALYQACLYEEALNVTAKIKSSSNYNNVMNIKVSILLLINNVLRILIFF</sequence>
<proteinExistence type="inferred from homology"/>
<dbReference type="AlphaFoldDB" id="A0A1B6E9S1"/>
<dbReference type="Gene3D" id="1.25.40.10">
    <property type="entry name" value="Tetratricopeptide repeat domain"/>
    <property type="match status" value="1"/>
</dbReference>
<organism evidence="4">
    <name type="scientific">Clastoptera arizonana</name>
    <name type="common">Arizona spittle bug</name>
    <dbReference type="NCBI Taxonomy" id="38151"/>
    <lineage>
        <taxon>Eukaryota</taxon>
        <taxon>Metazoa</taxon>
        <taxon>Ecdysozoa</taxon>
        <taxon>Arthropoda</taxon>
        <taxon>Hexapoda</taxon>
        <taxon>Insecta</taxon>
        <taxon>Pterygota</taxon>
        <taxon>Neoptera</taxon>
        <taxon>Paraneoptera</taxon>
        <taxon>Hemiptera</taxon>
        <taxon>Auchenorrhyncha</taxon>
        <taxon>Cercopoidea</taxon>
        <taxon>Clastopteridae</taxon>
        <taxon>Clastoptera</taxon>
    </lineage>
</organism>
<dbReference type="InterPro" id="IPR039941">
    <property type="entry name" value="TT30"/>
</dbReference>
<comment type="function">
    <text evidence="3">Required for polyglutamylation of axonemal tubulin. Plays a role in anterograde intraflagellar transport (IFT), the process by which cilia precursors are transported from the base of the cilium to the site of their incorporation at the tip.</text>
</comment>
<dbReference type="EMBL" id="GEDC01002641">
    <property type="protein sequence ID" value="JAS34657.1"/>
    <property type="molecule type" value="Transcribed_RNA"/>
</dbReference>
<dbReference type="PANTHER" id="PTHR20931:SF0">
    <property type="entry name" value="TETRATRICOPEPTIDE REPEAT PROTEIN 30"/>
    <property type="match status" value="1"/>
</dbReference>
<keyword evidence="3" id="KW-0970">Cilium biogenesis/degradation</keyword>
<keyword evidence="3" id="KW-0966">Cell projection</keyword>
<protein>
    <recommendedName>
        <fullName evidence="3">Tetratricopeptide repeat protein 30</fullName>
    </recommendedName>
</protein>
<evidence type="ECO:0000256" key="2">
    <source>
        <dbReference type="ARBA" id="ARBA00022803"/>
    </source>
</evidence>
<name>A0A1B6E9S1_9HEMI</name>
<dbReference type="GO" id="GO:0005879">
    <property type="term" value="C:axonemal microtubule"/>
    <property type="evidence" value="ECO:0007669"/>
    <property type="project" value="UniProtKB-UniRule"/>
</dbReference>
<gene>
    <name evidence="4" type="ORF">g.3849</name>
</gene>
<dbReference type="PANTHER" id="PTHR20931">
    <property type="entry name" value="TETRATRICOPEPTIDE REPEAT PROTEIN 30"/>
    <property type="match status" value="1"/>
</dbReference>
<comment type="similarity">
    <text evidence="3">Belongs to the TTC30/dfy-1/fleer family.</text>
</comment>
<keyword evidence="2 3" id="KW-0802">TPR repeat</keyword>
<accession>A0A1B6E9S1</accession>